<accession>A0AAV6KII7</accession>
<feature type="chain" id="PRO_5043574307" description="Secreted protein" evidence="2">
    <location>
        <begin position="23"/>
        <end position="134"/>
    </location>
</feature>
<comment type="caution">
    <text evidence="3">The sequence shown here is derived from an EMBL/GenBank/DDBJ whole genome shotgun (WGS) entry which is preliminary data.</text>
</comment>
<keyword evidence="2" id="KW-0732">Signal</keyword>
<gene>
    <name evidence="3" type="ORF">RHGRI_010259</name>
</gene>
<feature type="compositionally biased region" description="Basic residues" evidence="1">
    <location>
        <begin position="124"/>
        <end position="134"/>
    </location>
</feature>
<dbReference type="AlphaFoldDB" id="A0AAV6KII7"/>
<feature type="signal peptide" evidence="2">
    <location>
        <begin position="1"/>
        <end position="22"/>
    </location>
</feature>
<dbReference type="EMBL" id="JACTNZ010000004">
    <property type="protein sequence ID" value="KAG5552104.1"/>
    <property type="molecule type" value="Genomic_DNA"/>
</dbReference>
<sequence length="134" mass="15492">MQSVGIESILFFLLFLLHLVDSYQEQEKKDNSHSTSNHTIHKGKQSKKCMVFCPLGTGDISFCLWNHQCVHRFTSLQRKDIKKCNGVDYNVHSRDHSDCLLVPVPRQMALHTDTRSDSGQRTSRTNRSRNCTKR</sequence>
<name>A0AAV6KII7_9ERIC</name>
<evidence type="ECO:0000313" key="3">
    <source>
        <dbReference type="EMBL" id="KAG5552104.1"/>
    </source>
</evidence>
<dbReference type="Proteomes" id="UP000823749">
    <property type="component" value="Chromosome 4"/>
</dbReference>
<feature type="region of interest" description="Disordered" evidence="1">
    <location>
        <begin position="110"/>
        <end position="134"/>
    </location>
</feature>
<evidence type="ECO:0000313" key="4">
    <source>
        <dbReference type="Proteomes" id="UP000823749"/>
    </source>
</evidence>
<evidence type="ECO:0000256" key="1">
    <source>
        <dbReference type="SAM" id="MobiDB-lite"/>
    </source>
</evidence>
<organism evidence="3 4">
    <name type="scientific">Rhododendron griersonianum</name>
    <dbReference type="NCBI Taxonomy" id="479676"/>
    <lineage>
        <taxon>Eukaryota</taxon>
        <taxon>Viridiplantae</taxon>
        <taxon>Streptophyta</taxon>
        <taxon>Embryophyta</taxon>
        <taxon>Tracheophyta</taxon>
        <taxon>Spermatophyta</taxon>
        <taxon>Magnoliopsida</taxon>
        <taxon>eudicotyledons</taxon>
        <taxon>Gunneridae</taxon>
        <taxon>Pentapetalae</taxon>
        <taxon>asterids</taxon>
        <taxon>Ericales</taxon>
        <taxon>Ericaceae</taxon>
        <taxon>Ericoideae</taxon>
        <taxon>Rhodoreae</taxon>
        <taxon>Rhododendron</taxon>
    </lineage>
</organism>
<protein>
    <recommendedName>
        <fullName evidence="5">Secreted protein</fullName>
    </recommendedName>
</protein>
<evidence type="ECO:0000256" key="2">
    <source>
        <dbReference type="SAM" id="SignalP"/>
    </source>
</evidence>
<evidence type="ECO:0008006" key="5">
    <source>
        <dbReference type="Google" id="ProtNLM"/>
    </source>
</evidence>
<reference evidence="3" key="1">
    <citation type="submission" date="2020-08" db="EMBL/GenBank/DDBJ databases">
        <title>Plant Genome Project.</title>
        <authorList>
            <person name="Zhang R.-G."/>
        </authorList>
    </citation>
    <scope>NUCLEOTIDE SEQUENCE</scope>
    <source>
        <strain evidence="3">WSP0</strain>
        <tissue evidence="3">Leaf</tissue>
    </source>
</reference>
<proteinExistence type="predicted"/>
<keyword evidence="4" id="KW-1185">Reference proteome</keyword>